<evidence type="ECO:0000313" key="6">
    <source>
        <dbReference type="Proteomes" id="UP000193467"/>
    </source>
</evidence>
<dbReference type="SUPFAM" id="SSF53032">
    <property type="entry name" value="tRNA-intron endonuclease catalytic domain-like"/>
    <property type="match status" value="1"/>
</dbReference>
<dbReference type="GO" id="GO:0000214">
    <property type="term" value="C:tRNA-intron endonuclease complex"/>
    <property type="evidence" value="ECO:0007669"/>
    <property type="project" value="TreeGrafter"/>
</dbReference>
<dbReference type="AlphaFoldDB" id="A0A1Y2C480"/>
<dbReference type="InterPro" id="IPR036167">
    <property type="entry name" value="tRNA_intron_Endo_cat-like_sf"/>
</dbReference>
<name>A0A1Y2C480_9BASI</name>
<dbReference type="EC" id="4.6.1.16" evidence="2"/>
<dbReference type="InterPro" id="IPR011856">
    <property type="entry name" value="tRNA_endonuc-like_dom_sf"/>
</dbReference>
<sequence>MGWVVRSGVKFCCEWVLYGQGGPVGGHAEFSVVVVPNYADPADAETNPFRSTMVSDHLGEGETKMSWRWFNTINRVCSGVKKTLVLLHVLIPPQSSLPSPNFIAENPAQAIAMLQMREVTVRRFLAGRSRD</sequence>
<dbReference type="GO" id="GO:0005737">
    <property type="term" value="C:cytoplasm"/>
    <property type="evidence" value="ECO:0007669"/>
    <property type="project" value="TreeGrafter"/>
</dbReference>
<keyword evidence="6" id="KW-1185">Reference proteome</keyword>
<dbReference type="STRING" id="106004.A0A1Y2C480"/>
<dbReference type="OrthoDB" id="10249562at2759"/>
<feature type="domain" description="tRNA intron endonuclease catalytic" evidence="4">
    <location>
        <begin position="2"/>
        <end position="89"/>
    </location>
</feature>
<evidence type="ECO:0000313" key="5">
    <source>
        <dbReference type="EMBL" id="ORY41829.1"/>
    </source>
</evidence>
<comment type="similarity">
    <text evidence="1">Belongs to the tRNA-intron endonuclease family.</text>
</comment>
<gene>
    <name evidence="5" type="ORF">BCR35DRAFT_311315</name>
</gene>
<dbReference type="EMBL" id="MCGR01000134">
    <property type="protein sequence ID" value="ORY41829.1"/>
    <property type="molecule type" value="Genomic_DNA"/>
</dbReference>
<evidence type="ECO:0000256" key="3">
    <source>
        <dbReference type="ARBA" id="ARBA00034031"/>
    </source>
</evidence>
<dbReference type="GO" id="GO:0003676">
    <property type="term" value="F:nucleic acid binding"/>
    <property type="evidence" value="ECO:0007669"/>
    <property type="project" value="InterPro"/>
</dbReference>
<reference evidence="5 6" key="1">
    <citation type="submission" date="2016-07" db="EMBL/GenBank/DDBJ databases">
        <title>Pervasive Adenine N6-methylation of Active Genes in Fungi.</title>
        <authorList>
            <consortium name="DOE Joint Genome Institute"/>
            <person name="Mondo S.J."/>
            <person name="Dannebaum R.O."/>
            <person name="Kuo R.C."/>
            <person name="Labutti K."/>
            <person name="Haridas S."/>
            <person name="Kuo A."/>
            <person name="Salamov A."/>
            <person name="Ahrendt S.R."/>
            <person name="Lipzen A."/>
            <person name="Sullivan W."/>
            <person name="Andreopoulos W.B."/>
            <person name="Clum A."/>
            <person name="Lindquist E."/>
            <person name="Daum C."/>
            <person name="Ramamoorthy G.K."/>
            <person name="Gryganskyi A."/>
            <person name="Culley D."/>
            <person name="Magnuson J.K."/>
            <person name="James T.Y."/>
            <person name="O'Malley M.A."/>
            <person name="Stajich J.E."/>
            <person name="Spatafora J.W."/>
            <person name="Visel A."/>
            <person name="Grigoriev I.V."/>
        </authorList>
    </citation>
    <scope>NUCLEOTIDE SEQUENCE [LARGE SCALE GENOMIC DNA]</scope>
    <source>
        <strain evidence="5 6">62-1032</strain>
    </source>
</reference>
<evidence type="ECO:0000259" key="4">
    <source>
        <dbReference type="Pfam" id="PF01974"/>
    </source>
</evidence>
<dbReference type="Pfam" id="PF01974">
    <property type="entry name" value="tRNA_int_endo"/>
    <property type="match status" value="1"/>
</dbReference>
<comment type="catalytic activity">
    <reaction evidence="3">
        <text>pretRNA = a 3'-half-tRNA molecule with a 5'-OH end + a 5'-half-tRNA molecule with a 2',3'-cyclic phosphate end + an intron with a 2',3'-cyclic phosphate and a 5'-hydroxyl terminus.</text>
        <dbReference type="EC" id="4.6.1.16"/>
    </reaction>
</comment>
<dbReference type="GO" id="GO:0000213">
    <property type="term" value="F:tRNA-intron lyase activity"/>
    <property type="evidence" value="ECO:0007669"/>
    <property type="project" value="UniProtKB-EC"/>
</dbReference>
<dbReference type="GO" id="GO:0000379">
    <property type="term" value="P:tRNA-type intron splice site recognition and cleavage"/>
    <property type="evidence" value="ECO:0007669"/>
    <property type="project" value="TreeGrafter"/>
</dbReference>
<dbReference type="PANTHER" id="PTHR21227:SF0">
    <property type="entry name" value="TRNA-SPLICING ENDONUCLEASE SUBUNIT SEN2"/>
    <property type="match status" value="1"/>
</dbReference>
<dbReference type="PANTHER" id="PTHR21227">
    <property type="entry name" value="TRNA-SPLICING ENDONUCLEASE SUBUNIT SEN2"/>
    <property type="match status" value="1"/>
</dbReference>
<protein>
    <recommendedName>
        <fullName evidence="2">tRNA-intron lyase</fullName>
        <ecNumber evidence="2">4.6.1.16</ecNumber>
    </recommendedName>
</protein>
<accession>A0A1Y2C480</accession>
<dbReference type="Proteomes" id="UP000193467">
    <property type="component" value="Unassembled WGS sequence"/>
</dbReference>
<dbReference type="InParanoid" id="A0A1Y2C480"/>
<dbReference type="InterPro" id="IPR006677">
    <property type="entry name" value="tRNA_intron_Endonuc_cat-like"/>
</dbReference>
<dbReference type="InterPro" id="IPR006676">
    <property type="entry name" value="tRNA_splic"/>
</dbReference>
<proteinExistence type="inferred from homology"/>
<evidence type="ECO:0000256" key="2">
    <source>
        <dbReference type="ARBA" id="ARBA00012573"/>
    </source>
</evidence>
<comment type="caution">
    <text evidence="5">The sequence shown here is derived from an EMBL/GenBank/DDBJ whole genome shotgun (WGS) entry which is preliminary data.</text>
</comment>
<dbReference type="Gene3D" id="3.40.1350.10">
    <property type="match status" value="1"/>
</dbReference>
<dbReference type="CDD" id="cd22363">
    <property type="entry name" value="tRNA-intron_lyase_C"/>
    <property type="match status" value="1"/>
</dbReference>
<evidence type="ECO:0000256" key="1">
    <source>
        <dbReference type="ARBA" id="ARBA00008078"/>
    </source>
</evidence>
<organism evidence="5 6">
    <name type="scientific">Leucosporidium creatinivorum</name>
    <dbReference type="NCBI Taxonomy" id="106004"/>
    <lineage>
        <taxon>Eukaryota</taxon>
        <taxon>Fungi</taxon>
        <taxon>Dikarya</taxon>
        <taxon>Basidiomycota</taxon>
        <taxon>Pucciniomycotina</taxon>
        <taxon>Microbotryomycetes</taxon>
        <taxon>Leucosporidiales</taxon>
        <taxon>Leucosporidium</taxon>
    </lineage>
</organism>